<dbReference type="GO" id="GO:0016887">
    <property type="term" value="F:ATP hydrolysis activity"/>
    <property type="evidence" value="ECO:0007669"/>
    <property type="project" value="InterPro"/>
</dbReference>
<evidence type="ECO:0000256" key="6">
    <source>
        <dbReference type="ARBA" id="ARBA00022723"/>
    </source>
</evidence>
<dbReference type="Proteomes" id="UP000822688">
    <property type="component" value="Chromosome 12"/>
</dbReference>
<dbReference type="SFLD" id="SFLDS00003">
    <property type="entry name" value="Haloacid_Dehalogenase"/>
    <property type="match status" value="1"/>
</dbReference>
<evidence type="ECO:0000259" key="17">
    <source>
        <dbReference type="PROSITE" id="PS50846"/>
    </source>
</evidence>
<dbReference type="InterPro" id="IPR059000">
    <property type="entry name" value="ATPase_P-type_domA"/>
</dbReference>
<dbReference type="FunFam" id="3.40.50.1000:FF:000031">
    <property type="entry name" value="Probable copper-transporting ATPase HMA5"/>
    <property type="match status" value="1"/>
</dbReference>
<dbReference type="PRINTS" id="PR00119">
    <property type="entry name" value="CATATPASE"/>
</dbReference>
<evidence type="ECO:0000256" key="11">
    <source>
        <dbReference type="ARBA" id="ARBA00022989"/>
    </source>
</evidence>
<evidence type="ECO:0000256" key="16">
    <source>
        <dbReference type="SAM" id="MobiDB-lite"/>
    </source>
</evidence>
<evidence type="ECO:0000256" key="13">
    <source>
        <dbReference type="ARBA" id="ARBA00023065"/>
    </source>
</evidence>
<dbReference type="NCBIfam" id="TIGR00003">
    <property type="entry name" value="copper ion binding protein"/>
    <property type="match status" value="1"/>
</dbReference>
<dbReference type="Gene3D" id="3.40.1110.10">
    <property type="entry name" value="Calcium-transporting ATPase, cytoplasmic domain N"/>
    <property type="match status" value="1"/>
</dbReference>
<dbReference type="NCBIfam" id="TIGR01494">
    <property type="entry name" value="ATPase_P-type"/>
    <property type="match status" value="2"/>
</dbReference>
<dbReference type="InterPro" id="IPR006122">
    <property type="entry name" value="HMA_Cu_ion-bd"/>
</dbReference>
<reference evidence="18" key="1">
    <citation type="submission" date="2020-06" db="EMBL/GenBank/DDBJ databases">
        <title>WGS assembly of Ceratodon purpureus strain R40.</title>
        <authorList>
            <person name="Carey S.B."/>
            <person name="Jenkins J."/>
            <person name="Shu S."/>
            <person name="Lovell J.T."/>
            <person name="Sreedasyam A."/>
            <person name="Maumus F."/>
            <person name="Tiley G.P."/>
            <person name="Fernandez-Pozo N."/>
            <person name="Barry K."/>
            <person name="Chen C."/>
            <person name="Wang M."/>
            <person name="Lipzen A."/>
            <person name="Daum C."/>
            <person name="Saski C.A."/>
            <person name="Payton A.C."/>
            <person name="Mcbreen J.C."/>
            <person name="Conrad R.E."/>
            <person name="Kollar L.M."/>
            <person name="Olsson S."/>
            <person name="Huttunen S."/>
            <person name="Landis J.B."/>
            <person name="Wickett N.J."/>
            <person name="Johnson M.G."/>
            <person name="Rensing S.A."/>
            <person name="Grimwood J."/>
            <person name="Schmutz J."/>
            <person name="Mcdaniel S.F."/>
        </authorList>
    </citation>
    <scope>NUCLEOTIDE SEQUENCE</scope>
    <source>
        <strain evidence="18">R40</strain>
    </source>
</reference>
<dbReference type="FunFam" id="2.70.150.10:FF:000002">
    <property type="entry name" value="Copper-transporting ATPase 1, putative"/>
    <property type="match status" value="1"/>
</dbReference>
<dbReference type="GO" id="GO:0005507">
    <property type="term" value="F:copper ion binding"/>
    <property type="evidence" value="ECO:0007669"/>
    <property type="project" value="InterPro"/>
</dbReference>
<feature type="transmembrane region" description="Helical" evidence="15">
    <location>
        <begin position="345"/>
        <end position="366"/>
    </location>
</feature>
<keyword evidence="6 15" id="KW-0479">Metal-binding</keyword>
<dbReference type="InterPro" id="IPR017969">
    <property type="entry name" value="Heavy-metal-associated_CS"/>
</dbReference>
<keyword evidence="4" id="KW-0813">Transport</keyword>
<dbReference type="FunFam" id="3.30.70.100:FF:000001">
    <property type="entry name" value="ATPase copper transporting beta"/>
    <property type="match status" value="2"/>
</dbReference>
<dbReference type="GO" id="GO:0016020">
    <property type="term" value="C:membrane"/>
    <property type="evidence" value="ECO:0007669"/>
    <property type="project" value="UniProtKB-SubCell"/>
</dbReference>
<evidence type="ECO:0000313" key="18">
    <source>
        <dbReference type="EMBL" id="KAG0554018.1"/>
    </source>
</evidence>
<organism evidence="18 19">
    <name type="scientific">Ceratodon purpureus</name>
    <name type="common">Fire moss</name>
    <name type="synonym">Dicranum purpureum</name>
    <dbReference type="NCBI Taxonomy" id="3225"/>
    <lineage>
        <taxon>Eukaryota</taxon>
        <taxon>Viridiplantae</taxon>
        <taxon>Streptophyta</taxon>
        <taxon>Embryophyta</taxon>
        <taxon>Bryophyta</taxon>
        <taxon>Bryophytina</taxon>
        <taxon>Bryopsida</taxon>
        <taxon>Dicranidae</taxon>
        <taxon>Pseudoditrichales</taxon>
        <taxon>Ditrichaceae</taxon>
        <taxon>Ceratodon</taxon>
    </lineage>
</organism>
<dbReference type="GO" id="GO:0005524">
    <property type="term" value="F:ATP binding"/>
    <property type="evidence" value="ECO:0007669"/>
    <property type="project" value="UniProtKB-UniRule"/>
</dbReference>
<keyword evidence="14 15" id="KW-0472">Membrane</keyword>
<dbReference type="SFLD" id="SFLDF00027">
    <property type="entry name" value="p-type_atpase"/>
    <property type="match status" value="1"/>
</dbReference>
<evidence type="ECO:0000256" key="12">
    <source>
        <dbReference type="ARBA" id="ARBA00023008"/>
    </source>
</evidence>
<keyword evidence="8 15" id="KW-0547">Nucleotide-binding</keyword>
<dbReference type="InterPro" id="IPR006121">
    <property type="entry name" value="HMA_dom"/>
</dbReference>
<comment type="subcellular location">
    <subcellularLocation>
        <location evidence="1 15">Membrane</location>
    </subcellularLocation>
</comment>
<dbReference type="Pfam" id="PF00122">
    <property type="entry name" value="E1-E2_ATPase"/>
    <property type="match status" value="1"/>
</dbReference>
<dbReference type="SUPFAM" id="SSF81665">
    <property type="entry name" value="Calcium ATPase, transmembrane domain M"/>
    <property type="match status" value="1"/>
</dbReference>
<keyword evidence="19" id="KW-1185">Reference proteome</keyword>
<dbReference type="EMBL" id="CM026433">
    <property type="protein sequence ID" value="KAG0554018.1"/>
    <property type="molecule type" value="Genomic_DNA"/>
</dbReference>
<evidence type="ECO:0000256" key="9">
    <source>
        <dbReference type="ARBA" id="ARBA00022840"/>
    </source>
</evidence>
<comment type="similarity">
    <text evidence="2 15">Belongs to the cation transport ATPase (P-type) (TC 3.A.3) family. Type IB subfamily.</text>
</comment>
<dbReference type="NCBIfam" id="TIGR01525">
    <property type="entry name" value="ATPase-IB_hvy"/>
    <property type="match status" value="1"/>
</dbReference>
<dbReference type="Pfam" id="PF00403">
    <property type="entry name" value="HMA"/>
    <property type="match status" value="3"/>
</dbReference>
<name>A0A8T0G810_CERPU</name>
<keyword evidence="10" id="KW-1278">Translocase</keyword>
<keyword evidence="7" id="KW-0677">Repeat</keyword>
<keyword evidence="9 15" id="KW-0067">ATP-binding</keyword>
<dbReference type="PROSITE" id="PS50846">
    <property type="entry name" value="HMA_2"/>
    <property type="match status" value="3"/>
</dbReference>
<feature type="region of interest" description="Disordered" evidence="16">
    <location>
        <begin position="1"/>
        <end position="31"/>
    </location>
</feature>
<feature type="domain" description="HMA" evidence="17">
    <location>
        <begin position="141"/>
        <end position="207"/>
    </location>
</feature>
<dbReference type="CDD" id="cd02094">
    <property type="entry name" value="P-type_ATPase_Cu-like"/>
    <property type="match status" value="1"/>
</dbReference>
<evidence type="ECO:0000256" key="3">
    <source>
        <dbReference type="ARBA" id="ARBA00012517"/>
    </source>
</evidence>
<comment type="caution">
    <text evidence="18">The sequence shown here is derived from an EMBL/GenBank/DDBJ whole genome shotgun (WGS) entry which is preliminary data.</text>
</comment>
<dbReference type="InterPro" id="IPR044492">
    <property type="entry name" value="P_typ_ATPase_HD_dom"/>
</dbReference>
<dbReference type="InterPro" id="IPR018303">
    <property type="entry name" value="ATPase_P-typ_P_site"/>
</dbReference>
<keyword evidence="5 15" id="KW-0812">Transmembrane</keyword>
<evidence type="ECO:0000256" key="2">
    <source>
        <dbReference type="ARBA" id="ARBA00006024"/>
    </source>
</evidence>
<dbReference type="InterPro" id="IPR023298">
    <property type="entry name" value="ATPase_P-typ_TM_dom_sf"/>
</dbReference>
<dbReference type="FunFam" id="3.40.1110.10:FF:000190">
    <property type="entry name" value="Copper-transporting ATPase RAN1"/>
    <property type="match status" value="1"/>
</dbReference>
<dbReference type="SUPFAM" id="SSF55008">
    <property type="entry name" value="HMA, heavy metal-associated domain"/>
    <property type="match status" value="3"/>
</dbReference>
<keyword evidence="12" id="KW-0186">Copper</keyword>
<evidence type="ECO:0000256" key="10">
    <source>
        <dbReference type="ARBA" id="ARBA00022967"/>
    </source>
</evidence>
<dbReference type="SUPFAM" id="SSF56784">
    <property type="entry name" value="HAD-like"/>
    <property type="match status" value="1"/>
</dbReference>
<keyword evidence="11 15" id="KW-1133">Transmembrane helix</keyword>
<evidence type="ECO:0000256" key="7">
    <source>
        <dbReference type="ARBA" id="ARBA00022737"/>
    </source>
</evidence>
<feature type="compositionally biased region" description="Basic and acidic residues" evidence="16">
    <location>
        <begin position="10"/>
        <end position="26"/>
    </location>
</feature>
<dbReference type="AlphaFoldDB" id="A0A8T0G810"/>
<dbReference type="Gene3D" id="2.70.150.10">
    <property type="entry name" value="Calcium-transporting ATPase, cytoplasmic transduction domain A"/>
    <property type="match status" value="1"/>
</dbReference>
<feature type="transmembrane region" description="Helical" evidence="15">
    <location>
        <begin position="973"/>
        <end position="993"/>
    </location>
</feature>
<dbReference type="InterPro" id="IPR001757">
    <property type="entry name" value="P_typ_ATPase"/>
</dbReference>
<protein>
    <recommendedName>
        <fullName evidence="3">P-type Cu(+) transporter</fullName>
        <ecNumber evidence="3">7.2.2.8</ecNumber>
    </recommendedName>
</protein>
<dbReference type="GO" id="GO:0140581">
    <property type="term" value="F:P-type monovalent copper transporter activity"/>
    <property type="evidence" value="ECO:0007669"/>
    <property type="project" value="UniProtKB-EC"/>
</dbReference>
<dbReference type="Gene3D" id="3.40.50.1000">
    <property type="entry name" value="HAD superfamily/HAD-like"/>
    <property type="match status" value="1"/>
</dbReference>
<dbReference type="InterPro" id="IPR036163">
    <property type="entry name" value="HMA_dom_sf"/>
</dbReference>
<dbReference type="InterPro" id="IPR023214">
    <property type="entry name" value="HAD_sf"/>
</dbReference>
<feature type="domain" description="HMA" evidence="17">
    <location>
        <begin position="215"/>
        <end position="281"/>
    </location>
</feature>
<feature type="transmembrane region" description="Helical" evidence="15">
    <location>
        <begin position="608"/>
        <end position="628"/>
    </location>
</feature>
<feature type="transmembrane region" description="Helical" evidence="15">
    <location>
        <begin position="405"/>
        <end position="425"/>
    </location>
</feature>
<proteinExistence type="inferred from homology"/>
<dbReference type="PROSITE" id="PS01047">
    <property type="entry name" value="HMA_1"/>
    <property type="match status" value="1"/>
</dbReference>
<dbReference type="SUPFAM" id="SSF81653">
    <property type="entry name" value="Calcium ATPase, transduction domain A"/>
    <property type="match status" value="1"/>
</dbReference>
<dbReference type="PANTHER" id="PTHR46594:SF6">
    <property type="entry name" value="COPPER-TRANSPORTING ATPASE RAN1"/>
    <property type="match status" value="1"/>
</dbReference>
<feature type="domain" description="HMA" evidence="17">
    <location>
        <begin position="54"/>
        <end position="120"/>
    </location>
</feature>
<dbReference type="PANTHER" id="PTHR46594">
    <property type="entry name" value="P-TYPE CATION-TRANSPORTING ATPASE"/>
    <property type="match status" value="1"/>
</dbReference>
<feature type="transmembrane region" description="Helical" evidence="15">
    <location>
        <begin position="565"/>
        <end position="588"/>
    </location>
</feature>
<dbReference type="EC" id="7.2.2.8" evidence="3"/>
<evidence type="ECO:0000256" key="5">
    <source>
        <dbReference type="ARBA" id="ARBA00022692"/>
    </source>
</evidence>
<evidence type="ECO:0000256" key="15">
    <source>
        <dbReference type="RuleBase" id="RU362081"/>
    </source>
</evidence>
<gene>
    <name evidence="18" type="ORF">KC19_12G056700</name>
</gene>
<accession>A0A8T0G810</accession>
<keyword evidence="13" id="KW-0406">Ion transport</keyword>
<evidence type="ECO:0000256" key="1">
    <source>
        <dbReference type="ARBA" id="ARBA00004370"/>
    </source>
</evidence>
<dbReference type="Pfam" id="PF00702">
    <property type="entry name" value="Hydrolase"/>
    <property type="match status" value="1"/>
</dbReference>
<evidence type="ECO:0000256" key="14">
    <source>
        <dbReference type="ARBA" id="ARBA00023136"/>
    </source>
</evidence>
<dbReference type="InterPro" id="IPR027256">
    <property type="entry name" value="P-typ_ATPase_IB"/>
</dbReference>
<dbReference type="CDD" id="cd00371">
    <property type="entry name" value="HMA"/>
    <property type="match status" value="2"/>
</dbReference>
<dbReference type="SFLD" id="SFLDG00002">
    <property type="entry name" value="C1.7:_P-type_atpase_like"/>
    <property type="match status" value="1"/>
</dbReference>
<dbReference type="InterPro" id="IPR023299">
    <property type="entry name" value="ATPase_P-typ_cyto_dom_N"/>
</dbReference>
<feature type="transmembrane region" description="Helical" evidence="15">
    <location>
        <begin position="304"/>
        <end position="325"/>
    </location>
</feature>
<evidence type="ECO:0000256" key="4">
    <source>
        <dbReference type="ARBA" id="ARBA00022448"/>
    </source>
</evidence>
<dbReference type="PROSITE" id="PS00154">
    <property type="entry name" value="ATPASE_E1_E2"/>
    <property type="match status" value="1"/>
</dbReference>
<dbReference type="InterPro" id="IPR008250">
    <property type="entry name" value="ATPase_P-typ_transduc_dom_A_sf"/>
</dbReference>
<feature type="transmembrane region" description="Helical" evidence="15">
    <location>
        <begin position="944"/>
        <end position="967"/>
    </location>
</feature>
<feature type="transmembrane region" description="Helical" evidence="15">
    <location>
        <begin position="378"/>
        <end position="399"/>
    </location>
</feature>
<dbReference type="InterPro" id="IPR036412">
    <property type="entry name" value="HAD-like_sf"/>
</dbReference>
<dbReference type="Gene3D" id="3.30.70.100">
    <property type="match status" value="3"/>
</dbReference>
<evidence type="ECO:0000256" key="8">
    <source>
        <dbReference type="ARBA" id="ARBA00022741"/>
    </source>
</evidence>
<sequence length="1011" mass="108190">MDTARNVELATHDNFRSRSPRTRGDLDSLPLLNGTTTDSDVVSDVPLQVVVRMRKLEVDIKGIKCGACIGPIEKALGRLKGVESATVSFLQERGVIVCDSNLVSEDDIIEALDDLGYEAEIASSTPVLSLAAKADAPVPTIIGQFRIIGMTSAACVNLLESVLTGLKGVVRATVDLITETGEVEYTPSLINREDIVRAIDDAGFEAQLMDSTLRDQIKFVVAGMFSVMDKSNVDSVLRSLAGVKEITIDPRTEKVEVMIDPEVVGLRALVESVEANGNYKVIIPNQYTNKSPENSDEVGHMYRLFLWSCLFGIPVVFIGVVWPRIMAMQLLLPVRFGPFLLSDWLKWALVTPVQFFLGRRFYIGAYKSLRRKSANMDVLVALGTTAAYVYSVCALFYGAATDMQLPTYFETSAMLITFVLLGKYLEVLAKGKTSEAIGKLLQLVPTHAVLLTLDSSGKVMSERHIDSQLIQRGDLLKVLPGAKVPADGVCALGKSHVNESMITGEAAPVAKGVGDSVIGGTVNSEHGVLHVRATRVGRDTALAQIVNLVETAQMSKAPIQKYADYIASIFVPIVVSLAALTFVCWYVAGKVGAYPDSWLPADGNHFVLALLFAISVTVIACPCALGLATPTAVMVATGIGATNGILIKGGDALERANRVQCVVFDKTGTLTKGKPSVTHQTVKIFNKTPLAEFLTIVASAEAGSEHPLAKALADYAHNHLVFTEPLTPRSADMPRTRDLSWMREALEFENIPGEGVRCTVGRVSVLVGNRKLMLTSGVSISDDAEGYLQQTEGRAGTGILVAFNGAIAGVVGISDPLKPEAALVVEALQRMGIRCVMVTGDNWGTAKSVANQVGIDEVFAEVLPAGKADIIHNLQSDGTVVAMVGDGVNDSPALAASDLGIAIGAGTDIAIEAADYVLMRNSLEDVITAIDLSRKTFARIRLNYVFAMGYNVIAIPVAAGVLFPLSGLRLPPWAAGAAMAFSSVSVVCSSLWLRRYTRPRLTELLQVKIQA</sequence>
<evidence type="ECO:0000313" key="19">
    <source>
        <dbReference type="Proteomes" id="UP000822688"/>
    </source>
</evidence>